<sequence length="391" mass="43642">MKKSVLTVALACASMLALAQGNGNRDGNNKIIRGPYETNRFFDNWFIQAGAGASVYIGGQNAGEFSNRIRPVFDISLGKWITPTIGFRTQFNYSPSMRQYSGNYSSPYTVGNGTMQKFNFLNLHGDVMWNLSAAIGGYRENRVYEIIPYLGAGWVQTSYKDVDFRKNELAVNFGIINKFRVSRAIDINLELRSTLANGRLDASNINNRIDLPVAATVGLTYRFGKVKGFKRAQAPTPVDYSDYNKRIRVLENDNSSLAGKNKQLADEVEALRNRKPEVISGESKIAASPVALFFNLGKATLDKKELVNLDFYVKNAIKVDKNKTFTLIGSADSATGSKEVNQRLSEQRMQYVFDLLVNKYGVSKDRLVKKAEGDTNNRFDEPALNRVVIVE</sequence>
<dbReference type="InterPro" id="IPR036737">
    <property type="entry name" value="OmpA-like_sf"/>
</dbReference>
<keyword evidence="2" id="KW-0175">Coiled coil</keyword>
<name>A0A396C4H6_BACFG</name>
<keyword evidence="1" id="KW-0472">Membrane</keyword>
<dbReference type="Gene3D" id="2.40.160.20">
    <property type="match status" value="1"/>
</dbReference>
<organism evidence="5 6">
    <name type="scientific">Bacteroides fragilis</name>
    <dbReference type="NCBI Taxonomy" id="817"/>
    <lineage>
        <taxon>Bacteria</taxon>
        <taxon>Pseudomonadati</taxon>
        <taxon>Bacteroidota</taxon>
        <taxon>Bacteroidia</taxon>
        <taxon>Bacteroidales</taxon>
        <taxon>Bacteroidaceae</taxon>
        <taxon>Bacteroides</taxon>
    </lineage>
</organism>
<dbReference type="Proteomes" id="UP000266644">
    <property type="component" value="Unassembled WGS sequence"/>
</dbReference>
<evidence type="ECO:0000256" key="1">
    <source>
        <dbReference type="PROSITE-ProRule" id="PRU00473"/>
    </source>
</evidence>
<feature type="coiled-coil region" evidence="2">
    <location>
        <begin position="247"/>
        <end position="274"/>
    </location>
</feature>
<evidence type="ECO:0000313" key="5">
    <source>
        <dbReference type="EMBL" id="RHH14347.1"/>
    </source>
</evidence>
<comment type="caution">
    <text evidence="5">The sequence shown here is derived from an EMBL/GenBank/DDBJ whole genome shotgun (WGS) entry which is preliminary data.</text>
</comment>
<feature type="domain" description="OmpA-like" evidence="4">
    <location>
        <begin position="281"/>
        <end position="391"/>
    </location>
</feature>
<dbReference type="AlphaFoldDB" id="A0A396C4H6"/>
<evidence type="ECO:0000313" key="6">
    <source>
        <dbReference type="Proteomes" id="UP000266644"/>
    </source>
</evidence>
<feature type="chain" id="PRO_5017332235" description="OmpA-like domain-containing protein" evidence="3">
    <location>
        <begin position="20"/>
        <end position="391"/>
    </location>
</feature>
<dbReference type="EMBL" id="QRJE01000008">
    <property type="protein sequence ID" value="RHH14347.1"/>
    <property type="molecule type" value="Genomic_DNA"/>
</dbReference>
<dbReference type="SUPFAM" id="SSF56925">
    <property type="entry name" value="OMPA-like"/>
    <property type="match status" value="1"/>
</dbReference>
<evidence type="ECO:0000256" key="2">
    <source>
        <dbReference type="SAM" id="Coils"/>
    </source>
</evidence>
<gene>
    <name evidence="5" type="ORF">DW228_05990</name>
</gene>
<dbReference type="RefSeq" id="WP_122329995.1">
    <property type="nucleotide sequence ID" value="NZ_JAQDYY010000001.1"/>
</dbReference>
<evidence type="ECO:0000256" key="3">
    <source>
        <dbReference type="SAM" id="SignalP"/>
    </source>
</evidence>
<evidence type="ECO:0000259" key="4">
    <source>
        <dbReference type="PROSITE" id="PS51123"/>
    </source>
</evidence>
<feature type="signal peptide" evidence="3">
    <location>
        <begin position="1"/>
        <end position="19"/>
    </location>
</feature>
<keyword evidence="3" id="KW-0732">Signal</keyword>
<proteinExistence type="predicted"/>
<reference evidence="5 6" key="1">
    <citation type="submission" date="2018-08" db="EMBL/GenBank/DDBJ databases">
        <title>A genome reference for cultivated species of the human gut microbiota.</title>
        <authorList>
            <person name="Zou Y."/>
            <person name="Xue W."/>
            <person name="Luo G."/>
        </authorList>
    </citation>
    <scope>NUCLEOTIDE SEQUENCE [LARGE SCALE GENOMIC DNA]</scope>
    <source>
        <strain evidence="5 6">AM18-6</strain>
    </source>
</reference>
<dbReference type="Pfam" id="PF00691">
    <property type="entry name" value="OmpA"/>
    <property type="match status" value="1"/>
</dbReference>
<dbReference type="PROSITE" id="PS51123">
    <property type="entry name" value="OMPA_2"/>
    <property type="match status" value="1"/>
</dbReference>
<dbReference type="GO" id="GO:0016020">
    <property type="term" value="C:membrane"/>
    <property type="evidence" value="ECO:0007669"/>
    <property type="project" value="UniProtKB-UniRule"/>
</dbReference>
<dbReference type="InterPro" id="IPR011250">
    <property type="entry name" value="OMP/PagP_B-barrel"/>
</dbReference>
<dbReference type="InterPro" id="IPR006665">
    <property type="entry name" value="OmpA-like"/>
</dbReference>
<protein>
    <recommendedName>
        <fullName evidence="4">OmpA-like domain-containing protein</fullName>
    </recommendedName>
</protein>
<accession>A0A396C4H6</accession>
<dbReference type="Gene3D" id="3.30.1330.60">
    <property type="entry name" value="OmpA-like domain"/>
    <property type="match status" value="1"/>
</dbReference>
<dbReference type="SUPFAM" id="SSF103088">
    <property type="entry name" value="OmpA-like"/>
    <property type="match status" value="1"/>
</dbReference>